<accession>A0ABW1DI89</accession>
<evidence type="ECO:0000313" key="2">
    <source>
        <dbReference type="Proteomes" id="UP001595979"/>
    </source>
</evidence>
<dbReference type="EMBL" id="JBHSOH010000005">
    <property type="protein sequence ID" value="MFC5847494.1"/>
    <property type="molecule type" value="Genomic_DNA"/>
</dbReference>
<comment type="caution">
    <text evidence="1">The sequence shown here is derived from an EMBL/GenBank/DDBJ whole genome shotgun (WGS) entry which is preliminary data.</text>
</comment>
<gene>
    <name evidence="1" type="ORF">ACFPQ6_04155</name>
</gene>
<proteinExistence type="predicted"/>
<reference evidence="2" key="1">
    <citation type="journal article" date="2019" name="Int. J. Syst. Evol. Microbiol.">
        <title>The Global Catalogue of Microorganisms (GCM) 10K type strain sequencing project: providing services to taxonomists for standard genome sequencing and annotation.</title>
        <authorList>
            <consortium name="The Broad Institute Genomics Platform"/>
            <consortium name="The Broad Institute Genome Sequencing Center for Infectious Disease"/>
            <person name="Wu L."/>
            <person name="Ma J."/>
        </authorList>
    </citation>
    <scope>NUCLEOTIDE SEQUENCE [LARGE SCALE GENOMIC DNA]</scope>
    <source>
        <strain evidence="2">CGMCC 1.15053</strain>
    </source>
</reference>
<dbReference type="Proteomes" id="UP001595979">
    <property type="component" value="Unassembled WGS sequence"/>
</dbReference>
<sequence>MPPELTELLEYFEPFSMLRRDLRGAATLLTPGVNVLALNAAYLPAGGEALLPLLGAWQREHGTPPLVASVTALPGEDVGGVRVGTYVPQPEPGVIVVEQVSRLGVAAWAGVLAEAHGTPAWAGALASHFGTRLEGMRGAALLMAYAGGEAIGALLWRSAGQGGAAHLWGTLDPAADAPLLNMAAELGGGRLRASLPDTSPLTVTDEAVVVFTRPAGQAGPALD</sequence>
<organism evidence="1 2">
    <name type="scientific">Deinococcus petrolearius</name>
    <dbReference type="NCBI Taxonomy" id="1751295"/>
    <lineage>
        <taxon>Bacteria</taxon>
        <taxon>Thermotogati</taxon>
        <taxon>Deinococcota</taxon>
        <taxon>Deinococci</taxon>
        <taxon>Deinococcales</taxon>
        <taxon>Deinococcaceae</taxon>
        <taxon>Deinococcus</taxon>
    </lineage>
</organism>
<evidence type="ECO:0000313" key="1">
    <source>
        <dbReference type="EMBL" id="MFC5847494.1"/>
    </source>
</evidence>
<dbReference type="RefSeq" id="WP_380046690.1">
    <property type="nucleotide sequence ID" value="NZ_JBHSOH010000005.1"/>
</dbReference>
<keyword evidence="2" id="KW-1185">Reference proteome</keyword>
<protein>
    <submittedName>
        <fullName evidence="1">Uncharacterized protein</fullName>
    </submittedName>
</protein>
<name>A0ABW1DI89_9DEIO</name>